<protein>
    <recommendedName>
        <fullName evidence="4">FANCG protein</fullName>
    </recommendedName>
</protein>
<dbReference type="Proteomes" id="UP000694545">
    <property type="component" value="Unplaced"/>
</dbReference>
<dbReference type="GO" id="GO:0043240">
    <property type="term" value="C:Fanconi anaemia nuclear complex"/>
    <property type="evidence" value="ECO:0007669"/>
    <property type="project" value="InterPro"/>
</dbReference>
<feature type="compositionally biased region" description="Basic and acidic residues" evidence="1">
    <location>
        <begin position="152"/>
        <end position="162"/>
    </location>
</feature>
<keyword evidence="3" id="KW-1185">Reference proteome</keyword>
<dbReference type="InterPro" id="IPR039684">
    <property type="entry name" value="FANCG"/>
</dbReference>
<dbReference type="GO" id="GO:0036297">
    <property type="term" value="P:interstrand cross-link repair"/>
    <property type="evidence" value="ECO:0007669"/>
    <property type="project" value="InterPro"/>
</dbReference>
<evidence type="ECO:0000313" key="2">
    <source>
        <dbReference type="Ensembl" id="ENSVKKP00000024463.1"/>
    </source>
</evidence>
<evidence type="ECO:0000313" key="3">
    <source>
        <dbReference type="Proteomes" id="UP000694545"/>
    </source>
</evidence>
<dbReference type="Gene3D" id="1.25.40.10">
    <property type="entry name" value="Tetratricopeptide repeat domain"/>
    <property type="match status" value="1"/>
</dbReference>
<organism evidence="2 3">
    <name type="scientific">Varanus komodoensis</name>
    <name type="common">Komodo dragon</name>
    <dbReference type="NCBI Taxonomy" id="61221"/>
    <lineage>
        <taxon>Eukaryota</taxon>
        <taxon>Metazoa</taxon>
        <taxon>Chordata</taxon>
        <taxon>Craniata</taxon>
        <taxon>Vertebrata</taxon>
        <taxon>Euteleostomi</taxon>
        <taxon>Lepidosauria</taxon>
        <taxon>Squamata</taxon>
        <taxon>Bifurcata</taxon>
        <taxon>Unidentata</taxon>
        <taxon>Episquamata</taxon>
        <taxon>Toxicofera</taxon>
        <taxon>Anguimorpha</taxon>
        <taxon>Paleoanguimorpha</taxon>
        <taxon>Varanoidea</taxon>
        <taxon>Varanidae</taxon>
        <taxon>Varanus</taxon>
    </lineage>
</organism>
<dbReference type="AlphaFoldDB" id="A0A8D2LPG0"/>
<reference evidence="2" key="1">
    <citation type="submission" date="2025-08" db="UniProtKB">
        <authorList>
            <consortium name="Ensembl"/>
        </authorList>
    </citation>
    <scope>IDENTIFICATION</scope>
</reference>
<name>A0A8D2LPG0_VARKO</name>
<dbReference type="PANTHER" id="PTHR15254">
    <property type="entry name" value="FANCONI ANEMIA GROUP G PROTEIN FAMILY MEMBER"/>
    <property type="match status" value="1"/>
</dbReference>
<accession>A0A8D2LPG0</accession>
<dbReference type="InterPro" id="IPR011990">
    <property type="entry name" value="TPR-like_helical_dom_sf"/>
</dbReference>
<feature type="compositionally biased region" description="Low complexity" evidence="1">
    <location>
        <begin position="93"/>
        <end position="108"/>
    </location>
</feature>
<feature type="region of interest" description="Disordered" evidence="1">
    <location>
        <begin position="70"/>
        <end position="136"/>
    </location>
</feature>
<dbReference type="Ensembl" id="ENSVKKT00000025059.1">
    <property type="protein sequence ID" value="ENSVKKP00000024463.1"/>
    <property type="gene ID" value="ENSVKKG00000016120.1"/>
</dbReference>
<evidence type="ECO:0000256" key="1">
    <source>
        <dbReference type="SAM" id="MobiDB-lite"/>
    </source>
</evidence>
<feature type="region of interest" description="Disordered" evidence="1">
    <location>
        <begin position="152"/>
        <end position="176"/>
    </location>
</feature>
<proteinExistence type="predicted"/>
<evidence type="ECO:0008006" key="4">
    <source>
        <dbReference type="Google" id="ProtNLM"/>
    </source>
</evidence>
<dbReference type="SUPFAM" id="SSF48452">
    <property type="entry name" value="TPR-like"/>
    <property type="match status" value="1"/>
</dbReference>
<dbReference type="PANTHER" id="PTHR15254:SF2">
    <property type="entry name" value="FANCONI ANEMIA GROUP G PROTEIN"/>
    <property type="match status" value="1"/>
</dbReference>
<reference evidence="2" key="2">
    <citation type="submission" date="2025-09" db="UniProtKB">
        <authorList>
            <consortium name="Ensembl"/>
        </authorList>
    </citation>
    <scope>IDENTIFICATION</scope>
</reference>
<sequence>RSPGPGCSATQAAQQLRLDFATLLQHIQGLPATFPALPVELAALCNSLLLDLHLSSHSAEELLPKIDHGLSRGQAADGPPAPATGPPGGFRVPPGLAPGRRAVPPAGACGRGTGGPGAASPGDGRRCPPGFPKPNRTAHLWPQTGCLLCPEESRGSEVHDGPEVSPGGEVSPRRESALPRVPEVFLEAASGLQELARHRDAIAVCEEVVARASELVPERLQVELGCSARAMAGSLRAQAAGVPARQTRESLCCVLWRAAAYLAQGWAWAGLGDPKEAVGLLSRCLNDLLRICFVSTGSSPEEEMERTAIPEAKVLSQIRQLALTGRGAQFLQLERDKEALMDFQHSLCICPDGPTANLYLIHTLWKLGRRQEAAARWQRFCSSPSAPEVPKAERSFPLYLLTYVKQMTFPHAESLTRTMESCLRGSGEGT</sequence>